<dbReference type="GO" id="GO:0005634">
    <property type="term" value="C:nucleus"/>
    <property type="evidence" value="ECO:0007669"/>
    <property type="project" value="UniProtKB-SubCell"/>
</dbReference>
<dbReference type="InterPro" id="IPR051134">
    <property type="entry name" value="PPP_phosphatase"/>
</dbReference>
<evidence type="ECO:0000256" key="11">
    <source>
        <dbReference type="ARBA" id="ARBA00023242"/>
    </source>
</evidence>
<dbReference type="InterPro" id="IPR013105">
    <property type="entry name" value="TPR_2"/>
</dbReference>
<sequence length="503" mass="56893">MAEVVGQAGTDGSDEDSEMVLRAVALKNEGNEYFKAMRYTQAISAYTESIQNSPTAVAYANRAFAYLRIETFGLAREDAKSAIELDPKYVKAYYRLGSAHAALGHYKDALKVFRRVCVLAPKDRDARAKYKQVEKEVKRIAFEEAIAVEQAAPLSETLNLDEMIIPDSYSGPRLPEGDVVTKEFVEEMVQYMKDQKIVHKKIVATLLIQIKHILERLPSLIDVNVKQNGVDESKLGEKGQYFTVCGDTHGQFYDLLNIFEQNGGPPSPERPYLFNGDFVDRGSYSVEVVLTLIAYKILYPQHLHMLRGNHETKNMNKIYGFEGEVKHKYDDKIMTLFTEVFGWLPLCAVISKKVIVMHGGLFTDDFVKLEDIRRIPRNGEPPESGLMSDILWSDPQPFPGRGPSKRGVGLAFGPDITEKFLQENDLEMLVRSHEVKDEGYLEEHNGKLVTVFSAPNYCDQMGNKGAFIRFYEDCKPEYHKFTAVEHPGVKPMAYANNMGMFGY</sequence>
<feature type="repeat" description="TPR" evidence="15">
    <location>
        <begin position="90"/>
        <end position="123"/>
    </location>
</feature>
<dbReference type="Pfam" id="PF08321">
    <property type="entry name" value="PPP5"/>
    <property type="match status" value="1"/>
</dbReference>
<dbReference type="GO" id="GO:0004722">
    <property type="term" value="F:protein serine/threonine phosphatase activity"/>
    <property type="evidence" value="ECO:0007669"/>
    <property type="project" value="UniProtKB-EC"/>
</dbReference>
<protein>
    <recommendedName>
        <fullName evidence="16">Serine/threonine-protein phosphatase</fullName>
        <ecNumber evidence="16">3.1.3.16</ecNumber>
    </recommendedName>
</protein>
<evidence type="ECO:0000313" key="18">
    <source>
        <dbReference type="EMBL" id="CAD9661428.1"/>
    </source>
</evidence>
<organism evidence="18">
    <name type="scientific">Mucochytrium quahogii</name>
    <dbReference type="NCBI Taxonomy" id="96639"/>
    <lineage>
        <taxon>Eukaryota</taxon>
        <taxon>Sar</taxon>
        <taxon>Stramenopiles</taxon>
        <taxon>Bigyra</taxon>
        <taxon>Labyrinthulomycetes</taxon>
        <taxon>Thraustochytrida</taxon>
        <taxon>Thraustochytriidae</taxon>
        <taxon>Mucochytrium</taxon>
    </lineage>
</organism>
<dbReference type="InterPro" id="IPR013235">
    <property type="entry name" value="PPP_dom"/>
</dbReference>
<evidence type="ECO:0000256" key="10">
    <source>
        <dbReference type="ARBA" id="ARBA00023211"/>
    </source>
</evidence>
<evidence type="ECO:0000256" key="12">
    <source>
        <dbReference type="ARBA" id="ARBA00047986"/>
    </source>
</evidence>
<evidence type="ECO:0000256" key="1">
    <source>
        <dbReference type="ARBA" id="ARBA00001936"/>
    </source>
</evidence>
<comment type="cofactor">
    <cofactor evidence="1">
        <name>Mn(2+)</name>
        <dbReference type="ChEBI" id="CHEBI:29035"/>
    </cofactor>
</comment>
<evidence type="ECO:0000256" key="7">
    <source>
        <dbReference type="ARBA" id="ARBA00022801"/>
    </source>
</evidence>
<dbReference type="Pfam" id="PF00149">
    <property type="entry name" value="Metallophos"/>
    <property type="match status" value="1"/>
</dbReference>
<dbReference type="PROSITE" id="PS50005">
    <property type="entry name" value="TPR"/>
    <property type="match status" value="2"/>
</dbReference>
<keyword evidence="9" id="KW-0904">Protein phosphatase</keyword>
<comment type="similarity">
    <text evidence="4">Belongs to the PPP phosphatase family. PP-5 (PP-T) subfamily.</text>
</comment>
<proteinExistence type="inferred from homology"/>
<dbReference type="SMART" id="SM00156">
    <property type="entry name" value="PP2Ac"/>
    <property type="match status" value="1"/>
</dbReference>
<evidence type="ECO:0000256" key="8">
    <source>
        <dbReference type="ARBA" id="ARBA00022803"/>
    </source>
</evidence>
<dbReference type="InterPro" id="IPR041753">
    <property type="entry name" value="PP5_C"/>
</dbReference>
<evidence type="ECO:0000256" key="5">
    <source>
        <dbReference type="ARBA" id="ARBA00022723"/>
    </source>
</evidence>
<evidence type="ECO:0000256" key="2">
    <source>
        <dbReference type="ARBA" id="ARBA00001946"/>
    </source>
</evidence>
<feature type="domain" description="Serine/threonine specific protein phosphatases" evidence="17">
    <location>
        <begin position="306"/>
        <end position="311"/>
    </location>
</feature>
<gene>
    <name evidence="18" type="ORF">QSP1433_LOCUS6</name>
</gene>
<dbReference type="InterPro" id="IPR029052">
    <property type="entry name" value="Metallo-depent_PP-like"/>
</dbReference>
<comment type="catalytic activity">
    <reaction evidence="12">
        <text>O-phospho-L-seryl-[protein] + H2O = L-seryl-[protein] + phosphate</text>
        <dbReference type="Rhea" id="RHEA:20629"/>
        <dbReference type="Rhea" id="RHEA-COMP:9863"/>
        <dbReference type="Rhea" id="RHEA-COMP:11604"/>
        <dbReference type="ChEBI" id="CHEBI:15377"/>
        <dbReference type="ChEBI" id="CHEBI:29999"/>
        <dbReference type="ChEBI" id="CHEBI:43474"/>
        <dbReference type="ChEBI" id="CHEBI:83421"/>
        <dbReference type="EC" id="3.1.3.16"/>
    </reaction>
    <physiologicalReaction direction="left-to-right" evidence="12">
        <dbReference type="Rhea" id="RHEA:20630"/>
    </physiologicalReaction>
</comment>
<comment type="cofactor">
    <cofactor evidence="2">
        <name>Mg(2+)</name>
        <dbReference type="ChEBI" id="CHEBI:18420"/>
    </cofactor>
</comment>
<dbReference type="PROSITE" id="PS50293">
    <property type="entry name" value="TPR_REGION"/>
    <property type="match status" value="1"/>
</dbReference>
<evidence type="ECO:0000256" key="14">
    <source>
        <dbReference type="PIRSR" id="PIRSR033096-1"/>
    </source>
</evidence>
<dbReference type="SUPFAM" id="SSF56300">
    <property type="entry name" value="Metallo-dependent phosphatases"/>
    <property type="match status" value="1"/>
</dbReference>
<dbReference type="FunFam" id="3.60.21.10:FF:000036">
    <property type="entry name" value="Serine/threonine protein phosphatase 5"/>
    <property type="match status" value="1"/>
</dbReference>
<dbReference type="PANTHER" id="PTHR45668:SF5">
    <property type="entry name" value="SERINE_THREONINE-PROTEIN PHOSPHATASE 5"/>
    <property type="match status" value="1"/>
</dbReference>
<evidence type="ECO:0000256" key="6">
    <source>
        <dbReference type="ARBA" id="ARBA00022737"/>
    </source>
</evidence>
<keyword evidence="7 16" id="KW-0378">Hydrolase</keyword>
<accession>A0A7S2W191</accession>
<dbReference type="EMBL" id="HBHK01000008">
    <property type="protein sequence ID" value="CAD9661428.1"/>
    <property type="molecule type" value="Transcribed_RNA"/>
</dbReference>
<name>A0A7S2W191_9STRA</name>
<dbReference type="InterPro" id="IPR019734">
    <property type="entry name" value="TPR_rpt"/>
</dbReference>
<evidence type="ECO:0000259" key="17">
    <source>
        <dbReference type="PROSITE" id="PS00125"/>
    </source>
</evidence>
<keyword evidence="8 15" id="KW-0802">TPR repeat</keyword>
<dbReference type="EC" id="3.1.3.16" evidence="16"/>
<dbReference type="SUPFAM" id="SSF48452">
    <property type="entry name" value="TPR-like"/>
    <property type="match status" value="1"/>
</dbReference>
<evidence type="ECO:0000256" key="13">
    <source>
        <dbReference type="ARBA" id="ARBA00048832"/>
    </source>
</evidence>
<dbReference type="PRINTS" id="PR00114">
    <property type="entry name" value="STPHPHTASE"/>
</dbReference>
<dbReference type="CDD" id="cd07417">
    <property type="entry name" value="MPP_PP5_C"/>
    <property type="match status" value="1"/>
</dbReference>
<dbReference type="InterPro" id="IPR011990">
    <property type="entry name" value="TPR-like_helical_dom_sf"/>
</dbReference>
<evidence type="ECO:0000256" key="4">
    <source>
        <dbReference type="ARBA" id="ARBA00008786"/>
    </source>
</evidence>
<comment type="subcellular location">
    <subcellularLocation>
        <location evidence="3">Nucleus</location>
    </subcellularLocation>
</comment>
<evidence type="ECO:0000256" key="16">
    <source>
        <dbReference type="RuleBase" id="RU004273"/>
    </source>
</evidence>
<feature type="active site" description="Proton donor/acceptor" evidence="14">
    <location>
        <position position="310"/>
    </location>
</feature>
<feature type="repeat" description="TPR" evidence="15">
    <location>
        <begin position="23"/>
        <end position="56"/>
    </location>
</feature>
<dbReference type="Gene3D" id="1.25.40.10">
    <property type="entry name" value="Tetratricopeptide repeat domain"/>
    <property type="match status" value="1"/>
</dbReference>
<evidence type="ECO:0000256" key="3">
    <source>
        <dbReference type="ARBA" id="ARBA00004123"/>
    </source>
</evidence>
<evidence type="ECO:0000256" key="9">
    <source>
        <dbReference type="ARBA" id="ARBA00022912"/>
    </source>
</evidence>
<dbReference type="GO" id="GO:0005737">
    <property type="term" value="C:cytoplasm"/>
    <property type="evidence" value="ECO:0007669"/>
    <property type="project" value="UniProtKB-ARBA"/>
</dbReference>
<keyword evidence="10" id="KW-0464">Manganese</keyword>
<dbReference type="Pfam" id="PF07719">
    <property type="entry name" value="TPR_2"/>
    <property type="match status" value="1"/>
</dbReference>
<comment type="catalytic activity">
    <reaction evidence="13">
        <text>O-phospho-L-threonyl-[protein] + H2O = L-threonyl-[protein] + phosphate</text>
        <dbReference type="Rhea" id="RHEA:47004"/>
        <dbReference type="Rhea" id="RHEA-COMP:11060"/>
        <dbReference type="Rhea" id="RHEA-COMP:11605"/>
        <dbReference type="ChEBI" id="CHEBI:15377"/>
        <dbReference type="ChEBI" id="CHEBI:30013"/>
        <dbReference type="ChEBI" id="CHEBI:43474"/>
        <dbReference type="ChEBI" id="CHEBI:61977"/>
        <dbReference type="EC" id="3.1.3.16"/>
    </reaction>
    <physiologicalReaction direction="left-to-right" evidence="13">
        <dbReference type="Rhea" id="RHEA:47005"/>
    </physiologicalReaction>
</comment>
<dbReference type="GO" id="GO:0046872">
    <property type="term" value="F:metal ion binding"/>
    <property type="evidence" value="ECO:0007669"/>
    <property type="project" value="UniProtKB-KW"/>
</dbReference>
<keyword evidence="6" id="KW-0677">Repeat</keyword>
<dbReference type="Gene3D" id="3.60.21.10">
    <property type="match status" value="1"/>
</dbReference>
<dbReference type="PIRSF" id="PIRSF033096">
    <property type="entry name" value="PPPtase_5"/>
    <property type="match status" value="1"/>
</dbReference>
<dbReference type="PROSITE" id="PS00125">
    <property type="entry name" value="SER_THR_PHOSPHATASE"/>
    <property type="match status" value="1"/>
</dbReference>
<dbReference type="AlphaFoldDB" id="A0A7S2W191"/>
<dbReference type="InterPro" id="IPR006186">
    <property type="entry name" value="Ser/Thr-sp_prot-phosphatase"/>
</dbReference>
<evidence type="ECO:0000256" key="15">
    <source>
        <dbReference type="PROSITE-ProRule" id="PRU00339"/>
    </source>
</evidence>
<dbReference type="InterPro" id="IPR004843">
    <property type="entry name" value="Calcineurin-like_PHP"/>
</dbReference>
<dbReference type="PANTHER" id="PTHR45668">
    <property type="entry name" value="SERINE/THREONINE-PROTEIN PHOSPHATASE 5-RELATED"/>
    <property type="match status" value="1"/>
</dbReference>
<reference evidence="18" key="1">
    <citation type="submission" date="2021-01" db="EMBL/GenBank/DDBJ databases">
        <authorList>
            <person name="Corre E."/>
            <person name="Pelletier E."/>
            <person name="Niang G."/>
            <person name="Scheremetjew M."/>
            <person name="Finn R."/>
            <person name="Kale V."/>
            <person name="Holt S."/>
            <person name="Cochrane G."/>
            <person name="Meng A."/>
            <person name="Brown T."/>
            <person name="Cohen L."/>
        </authorList>
    </citation>
    <scope>NUCLEOTIDE SEQUENCE</scope>
    <source>
        <strain evidence="18">NY070348D</strain>
    </source>
</reference>
<dbReference type="SMART" id="SM00028">
    <property type="entry name" value="TPR"/>
    <property type="match status" value="3"/>
</dbReference>
<keyword evidence="5" id="KW-0479">Metal-binding</keyword>
<keyword evidence="11" id="KW-0539">Nucleus</keyword>